<proteinExistence type="inferred from homology"/>
<keyword evidence="7 10" id="KW-0496">Mitochondrion</keyword>
<keyword evidence="9 10" id="KW-0456">Lyase</keyword>
<comment type="subcellular location">
    <subcellularLocation>
        <location evidence="1 10">Mitochondrion inner membrane</location>
    </subcellularLocation>
</comment>
<reference evidence="12 13" key="1">
    <citation type="submission" date="2017-10" db="EMBL/GenBank/DDBJ databases">
        <title>A novel species of cold-tolerant Malassezia isolated from bats.</title>
        <authorList>
            <person name="Lorch J.M."/>
            <person name="Palmer J.M."/>
            <person name="Vanderwolf K.J."/>
            <person name="Schmidt K.Z."/>
            <person name="Verant M.L."/>
            <person name="Weller T.J."/>
            <person name="Blehert D.S."/>
        </authorList>
    </citation>
    <scope>NUCLEOTIDE SEQUENCE [LARGE SCALE GENOMIC DNA]</scope>
    <source>
        <strain evidence="12 13">NWHC:44797-103</strain>
    </source>
</reference>
<dbReference type="RefSeq" id="XP_056062373.1">
    <property type="nucleotide sequence ID" value="XM_056206398.1"/>
</dbReference>
<accession>A0A2N1JCZ0</accession>
<dbReference type="PANTHER" id="PTHR12743:SF3">
    <property type="entry name" value="HOLOCYTOCHROME-C SYNTHASE"/>
    <property type="match status" value="1"/>
</dbReference>
<dbReference type="EMBL" id="KZ454989">
    <property type="protein sequence ID" value="PKI84397.1"/>
    <property type="molecule type" value="Genomic_DNA"/>
</dbReference>
<dbReference type="PROSITE" id="PS00822">
    <property type="entry name" value="CYTO_HEME_LYASE_2"/>
    <property type="match status" value="1"/>
</dbReference>
<evidence type="ECO:0000256" key="7">
    <source>
        <dbReference type="ARBA" id="ARBA00023128"/>
    </source>
</evidence>
<keyword evidence="6 10" id="KW-0408">Iron</keyword>
<dbReference type="GO" id="GO:0004408">
    <property type="term" value="F:holocytochrome-c synthase activity"/>
    <property type="evidence" value="ECO:0007669"/>
    <property type="project" value="UniProtKB-EC"/>
</dbReference>
<dbReference type="GeneID" id="80901061"/>
<dbReference type="STRING" id="2020962.A0A2N1JCZ0"/>
<dbReference type="PANTHER" id="PTHR12743">
    <property type="entry name" value="CYTOCHROME C1 HEME LYASE"/>
    <property type="match status" value="1"/>
</dbReference>
<gene>
    <name evidence="12" type="primary">CYC3</name>
    <name evidence="12" type="ORF">MVES_001464</name>
</gene>
<evidence type="ECO:0000256" key="10">
    <source>
        <dbReference type="RuleBase" id="RU363130"/>
    </source>
</evidence>
<evidence type="ECO:0000256" key="11">
    <source>
        <dbReference type="SAM" id="MobiDB-lite"/>
    </source>
</evidence>
<sequence length="318" mass="35722">MGASQSVPRAATPEERADQLLASRFYNNQYTVASLLMHQQQHTAAPSRPAQCPIAHGESAPRDSDVLNPLNYMPDISQKSAPGQKVQLSQERVVSSIARAPLSASPGSSPYDAPLQTATCPVSHNGASGEEPTHWEYPSPQQFYNALLRKGMETEEEAIETMVFIHNFLNERAWKEVVDWERRAGSDISQLQLARFQGRPGNLSPRARLFGWLGWIMPDKFNTEPPFDRHDWIVRRGPKDIDSAGEEVRYIIDYYSGPEHEDSEEEASFNLDVRPALDSFGAARQRWEKLLEEYRTGELFAPFKAQNEPPNSDIPASA</sequence>
<dbReference type="PROSITE" id="PS00821">
    <property type="entry name" value="CYTO_HEME_LYASE_1"/>
    <property type="match status" value="1"/>
</dbReference>
<dbReference type="GO" id="GO:0046872">
    <property type="term" value="F:metal ion binding"/>
    <property type="evidence" value="ECO:0007669"/>
    <property type="project" value="UniProtKB-KW"/>
</dbReference>
<evidence type="ECO:0000256" key="6">
    <source>
        <dbReference type="ARBA" id="ARBA00023004"/>
    </source>
</evidence>
<evidence type="ECO:0000256" key="4">
    <source>
        <dbReference type="ARBA" id="ARBA00022723"/>
    </source>
</evidence>
<dbReference type="Proteomes" id="UP000232875">
    <property type="component" value="Unassembled WGS sequence"/>
</dbReference>
<evidence type="ECO:0000256" key="9">
    <source>
        <dbReference type="ARBA" id="ARBA00023239"/>
    </source>
</evidence>
<keyword evidence="5 10" id="KW-0999">Mitochondrion inner membrane</keyword>
<evidence type="ECO:0000256" key="5">
    <source>
        <dbReference type="ARBA" id="ARBA00022792"/>
    </source>
</evidence>
<keyword evidence="4 10" id="KW-0479">Metal-binding</keyword>
<keyword evidence="8 10" id="KW-0472">Membrane</keyword>
<name>A0A2N1JCZ0_9BASI</name>
<dbReference type="EC" id="4.4.1.17" evidence="10"/>
<evidence type="ECO:0000256" key="2">
    <source>
        <dbReference type="ARBA" id="ARBA00007255"/>
    </source>
</evidence>
<evidence type="ECO:0000256" key="1">
    <source>
        <dbReference type="ARBA" id="ARBA00004273"/>
    </source>
</evidence>
<comment type="function">
    <text evidence="10">Lyase that catalyzes the covalent linking of the heme group to the cytochrome C apoprotein to produce the mature functional cytochrome.</text>
</comment>
<evidence type="ECO:0000313" key="12">
    <source>
        <dbReference type="EMBL" id="PKI84397.1"/>
    </source>
</evidence>
<comment type="catalytic activity">
    <reaction evidence="10">
        <text>holo-[cytochrome c] = apo-[cytochrome c] + heme b</text>
        <dbReference type="Rhea" id="RHEA:22648"/>
        <dbReference type="Rhea" id="RHEA-COMP:10725"/>
        <dbReference type="Rhea" id="RHEA-COMP:10726"/>
        <dbReference type="ChEBI" id="CHEBI:29950"/>
        <dbReference type="ChEBI" id="CHEBI:60344"/>
        <dbReference type="ChEBI" id="CHEBI:83739"/>
        <dbReference type="EC" id="4.4.1.17"/>
    </reaction>
</comment>
<evidence type="ECO:0000313" key="13">
    <source>
        <dbReference type="Proteomes" id="UP000232875"/>
    </source>
</evidence>
<dbReference type="OrthoDB" id="4243at2759"/>
<dbReference type="GO" id="GO:0005743">
    <property type="term" value="C:mitochondrial inner membrane"/>
    <property type="evidence" value="ECO:0007669"/>
    <property type="project" value="UniProtKB-SubCell"/>
</dbReference>
<dbReference type="AlphaFoldDB" id="A0A2N1JCZ0"/>
<keyword evidence="13" id="KW-1185">Reference proteome</keyword>
<comment type="similarity">
    <text evidence="2 10">Belongs to the cytochrome c-type heme lyase family.</text>
</comment>
<protein>
    <recommendedName>
        <fullName evidence="10">Holocytochrome c-type synthase</fullName>
        <ecNumber evidence="10">4.4.1.17</ecNumber>
    </recommendedName>
</protein>
<keyword evidence="3 10" id="KW-0349">Heme</keyword>
<dbReference type="InterPro" id="IPR000511">
    <property type="entry name" value="Holocyt_c/c1_synthase"/>
</dbReference>
<organism evidence="12 13">
    <name type="scientific">Malassezia vespertilionis</name>
    <dbReference type="NCBI Taxonomy" id="2020962"/>
    <lineage>
        <taxon>Eukaryota</taxon>
        <taxon>Fungi</taxon>
        <taxon>Dikarya</taxon>
        <taxon>Basidiomycota</taxon>
        <taxon>Ustilaginomycotina</taxon>
        <taxon>Malasseziomycetes</taxon>
        <taxon>Malasseziales</taxon>
        <taxon>Malasseziaceae</taxon>
        <taxon>Malassezia</taxon>
    </lineage>
</organism>
<evidence type="ECO:0000256" key="8">
    <source>
        <dbReference type="ARBA" id="ARBA00023136"/>
    </source>
</evidence>
<dbReference type="Pfam" id="PF01265">
    <property type="entry name" value="Cyto_heme_lyase"/>
    <property type="match status" value="2"/>
</dbReference>
<evidence type="ECO:0000256" key="3">
    <source>
        <dbReference type="ARBA" id="ARBA00022617"/>
    </source>
</evidence>
<feature type="region of interest" description="Disordered" evidence="11">
    <location>
        <begin position="39"/>
        <end position="60"/>
    </location>
</feature>